<dbReference type="Gene3D" id="3.40.50.1000">
    <property type="entry name" value="HAD superfamily/HAD-like"/>
    <property type="match status" value="1"/>
</dbReference>
<organism evidence="7 8">
    <name type="scientific">Cryptococcus depauperatus CBS 7841</name>
    <dbReference type="NCBI Taxonomy" id="1295531"/>
    <lineage>
        <taxon>Eukaryota</taxon>
        <taxon>Fungi</taxon>
        <taxon>Dikarya</taxon>
        <taxon>Basidiomycota</taxon>
        <taxon>Agaricomycotina</taxon>
        <taxon>Tremellomycetes</taxon>
        <taxon>Tremellales</taxon>
        <taxon>Cryptococcaceae</taxon>
        <taxon>Cryptococcus</taxon>
    </lineage>
</organism>
<reference evidence="7" key="1">
    <citation type="submission" date="2016-06" db="EMBL/GenBank/DDBJ databases">
        <authorList>
            <person name="Cuomo C."/>
            <person name="Litvintseva A."/>
            <person name="Heitman J."/>
            <person name="Chen Y."/>
            <person name="Sun S."/>
            <person name="Springer D."/>
            <person name="Dromer F."/>
            <person name="Young S."/>
            <person name="Zeng Q."/>
            <person name="Chapman S."/>
            <person name="Gujja S."/>
            <person name="Saif S."/>
            <person name="Birren B."/>
        </authorList>
    </citation>
    <scope>NUCLEOTIDE SEQUENCE</scope>
    <source>
        <strain evidence="7">CBS 7841</strain>
    </source>
</reference>
<evidence type="ECO:0000313" key="7">
    <source>
        <dbReference type="EMBL" id="WVN86475.1"/>
    </source>
</evidence>
<dbReference type="GeneID" id="91085852"/>
<dbReference type="NCBIfam" id="TIGR01489">
    <property type="entry name" value="DKMTPPase-SF"/>
    <property type="match status" value="1"/>
</dbReference>
<gene>
    <name evidence="7" type="ORF">L203_101639</name>
</gene>
<dbReference type="RefSeq" id="XP_066067175.1">
    <property type="nucleotide sequence ID" value="XM_066211078.1"/>
</dbReference>
<dbReference type="InterPro" id="IPR016965">
    <property type="entry name" value="Pase_PHOSPHO-typ"/>
</dbReference>
<evidence type="ECO:0000256" key="3">
    <source>
        <dbReference type="ARBA" id="ARBA00022801"/>
    </source>
</evidence>
<proteinExistence type="predicted"/>
<dbReference type="AlphaFoldDB" id="A0AAJ8LZH8"/>
<dbReference type="PANTHER" id="PTHR20889">
    <property type="entry name" value="PHOSPHATASE, ORPHAN 1, 2"/>
    <property type="match status" value="1"/>
</dbReference>
<dbReference type="KEGG" id="cdep:91085852"/>
<evidence type="ECO:0000256" key="6">
    <source>
        <dbReference type="PIRSR" id="PIRSR031051-3"/>
    </source>
</evidence>
<dbReference type="EMBL" id="CP143785">
    <property type="protein sequence ID" value="WVN86475.1"/>
    <property type="molecule type" value="Genomic_DNA"/>
</dbReference>
<reference evidence="7" key="3">
    <citation type="submission" date="2024-01" db="EMBL/GenBank/DDBJ databases">
        <authorList>
            <person name="Coelho M.A."/>
            <person name="David-Palma M."/>
            <person name="Shea T."/>
            <person name="Sun S."/>
            <person name="Cuomo C.A."/>
            <person name="Heitman J."/>
        </authorList>
    </citation>
    <scope>NUCLEOTIDE SEQUENCE</scope>
    <source>
        <strain evidence="7">CBS 7841</strain>
    </source>
</reference>
<keyword evidence="8" id="KW-1185">Reference proteome</keyword>
<evidence type="ECO:0000256" key="2">
    <source>
        <dbReference type="ARBA" id="ARBA00022723"/>
    </source>
</evidence>
<sequence length="249" mass="28547">MSKQLVVFDFDWSFVDQDTDRWVFEVLSTELRRLMYTRELAVTGMQCTPDIANDTMKDLYDRGFKKEQVLEALRILPFHPAMKRAVTSLQERSSETRFLCLSNSNEIYISTILEKHGLTDLFADVITNPAHWSKSAPDHLIIGRRIPATEPPHGCSVGCLANMCKGKELEDYLASHGGRESYKRIVYVGDGSNDFCPVLRMRQSDLALVREGFPLSGRIKKEGEKAGLKVDVKYWNQAWQVDEYFQQLN</sequence>
<feature type="active site" description="Nucleophile" evidence="5">
    <location>
        <position position="9"/>
    </location>
</feature>
<dbReference type="NCBIfam" id="TIGR01488">
    <property type="entry name" value="HAD-SF-IB"/>
    <property type="match status" value="1"/>
</dbReference>
<keyword evidence="3" id="KW-0378">Hydrolase</keyword>
<keyword evidence="4 6" id="KW-0460">Magnesium</keyword>
<dbReference type="SUPFAM" id="SSF56784">
    <property type="entry name" value="HAD-like"/>
    <property type="match status" value="1"/>
</dbReference>
<evidence type="ECO:0000256" key="4">
    <source>
        <dbReference type="ARBA" id="ARBA00022842"/>
    </source>
</evidence>
<dbReference type="InterPro" id="IPR036412">
    <property type="entry name" value="HAD-like_sf"/>
</dbReference>
<dbReference type="GO" id="GO:0046872">
    <property type="term" value="F:metal ion binding"/>
    <property type="evidence" value="ECO:0007669"/>
    <property type="project" value="UniProtKB-KW"/>
</dbReference>
<feature type="binding site" evidence="6">
    <location>
        <position position="190"/>
    </location>
    <ligand>
        <name>Mg(2+)</name>
        <dbReference type="ChEBI" id="CHEBI:18420"/>
    </ligand>
</feature>
<dbReference type="InterPro" id="IPR006384">
    <property type="entry name" value="HAD_hydro_PyrdxlP_Pase-like"/>
</dbReference>
<dbReference type="PANTHER" id="PTHR20889:SF12">
    <property type="entry name" value="LP01149P"/>
    <property type="match status" value="1"/>
</dbReference>
<feature type="active site" description="Proton donor" evidence="5">
    <location>
        <position position="11"/>
    </location>
</feature>
<dbReference type="InterPro" id="IPR023214">
    <property type="entry name" value="HAD_sf"/>
</dbReference>
<dbReference type="PIRSF" id="PIRSF031051">
    <property type="entry name" value="PyrdxlP_Pase_PHOSPHO2"/>
    <property type="match status" value="1"/>
</dbReference>
<accession>A0AAJ8LZH8</accession>
<feature type="binding site" evidence="6">
    <location>
        <position position="9"/>
    </location>
    <ligand>
        <name>Mg(2+)</name>
        <dbReference type="ChEBI" id="CHEBI:18420"/>
    </ligand>
</feature>
<keyword evidence="2 6" id="KW-0479">Metal-binding</keyword>
<evidence type="ECO:0000256" key="5">
    <source>
        <dbReference type="PIRSR" id="PIRSR031051-1"/>
    </source>
</evidence>
<dbReference type="Proteomes" id="UP000094043">
    <property type="component" value="Chromosome 2"/>
</dbReference>
<name>A0AAJ8LZH8_9TREE</name>
<evidence type="ECO:0000256" key="1">
    <source>
        <dbReference type="ARBA" id="ARBA00001946"/>
    </source>
</evidence>
<protein>
    <recommendedName>
        <fullName evidence="9">Pyridoxal phosphate phosphatase phospho2</fullName>
    </recommendedName>
</protein>
<dbReference type="Pfam" id="PF06888">
    <property type="entry name" value="Put_Phosphatase"/>
    <property type="match status" value="1"/>
</dbReference>
<dbReference type="GO" id="GO:0016791">
    <property type="term" value="F:phosphatase activity"/>
    <property type="evidence" value="ECO:0007669"/>
    <property type="project" value="InterPro"/>
</dbReference>
<feature type="binding site" evidence="6">
    <location>
        <position position="11"/>
    </location>
    <ligand>
        <name>Mg(2+)</name>
        <dbReference type="ChEBI" id="CHEBI:18420"/>
    </ligand>
</feature>
<reference evidence="7" key="2">
    <citation type="journal article" date="2022" name="Elife">
        <title>Obligate sexual reproduction of a homothallic fungus closely related to the Cryptococcus pathogenic species complex.</title>
        <authorList>
            <person name="Passer A.R."/>
            <person name="Clancey S.A."/>
            <person name="Shea T."/>
            <person name="David-Palma M."/>
            <person name="Averette A.F."/>
            <person name="Boekhout T."/>
            <person name="Porcel B.M."/>
            <person name="Nowrousian M."/>
            <person name="Cuomo C.A."/>
            <person name="Sun S."/>
            <person name="Heitman J."/>
            <person name="Coelho M.A."/>
        </authorList>
    </citation>
    <scope>NUCLEOTIDE SEQUENCE</scope>
    <source>
        <strain evidence="7">CBS 7841</strain>
    </source>
</reference>
<evidence type="ECO:0000313" key="8">
    <source>
        <dbReference type="Proteomes" id="UP000094043"/>
    </source>
</evidence>
<evidence type="ECO:0008006" key="9">
    <source>
        <dbReference type="Google" id="ProtNLM"/>
    </source>
</evidence>
<comment type="cofactor">
    <cofactor evidence="1 6">
        <name>Mg(2+)</name>
        <dbReference type="ChEBI" id="CHEBI:18420"/>
    </cofactor>
</comment>